<comment type="subcellular location">
    <subcellularLocation>
        <location evidence="5">Cytoplasm</location>
    </subcellularLocation>
</comment>
<comment type="similarity">
    <text evidence="5">Belongs to the NAGSA dehydrogenase family. Type 1 subfamily.</text>
</comment>
<dbReference type="Gene3D" id="3.30.360.10">
    <property type="entry name" value="Dihydrodipicolinate Reductase, domain 2"/>
    <property type="match status" value="1"/>
</dbReference>
<dbReference type="GO" id="GO:0003942">
    <property type="term" value="F:N-acetyl-gamma-glutamyl-phosphate reductase activity"/>
    <property type="evidence" value="ECO:0007669"/>
    <property type="project" value="UniProtKB-EC"/>
</dbReference>
<comment type="pathway">
    <text evidence="5">Amino-acid biosynthesis; L-arginine biosynthesis; N(2)-acetyl-L-ornithine from L-glutamate: step 3/4.</text>
</comment>
<gene>
    <name evidence="5 8" type="primary">argC</name>
    <name evidence="8" type="ORF">AFL42_00630</name>
</gene>
<dbReference type="SUPFAM" id="SSF51735">
    <property type="entry name" value="NAD(P)-binding Rossmann-fold domains"/>
    <property type="match status" value="1"/>
</dbReference>
<dbReference type="InterPro" id="IPR036291">
    <property type="entry name" value="NAD(P)-bd_dom_sf"/>
</dbReference>
<dbReference type="HAMAP" id="MF_00150">
    <property type="entry name" value="ArgC_type1"/>
    <property type="match status" value="1"/>
</dbReference>
<dbReference type="PANTHER" id="PTHR32338">
    <property type="entry name" value="N-ACETYL-GAMMA-GLUTAMYL-PHOSPHATE REDUCTASE, CHLOROPLASTIC-RELATED-RELATED"/>
    <property type="match status" value="1"/>
</dbReference>
<dbReference type="EMBL" id="LGTK01000001">
    <property type="protein sequence ID" value="KPH79246.1"/>
    <property type="molecule type" value="Genomic_DNA"/>
</dbReference>
<dbReference type="PROSITE" id="PS01224">
    <property type="entry name" value="ARGC"/>
    <property type="match status" value="1"/>
</dbReference>
<dbReference type="InterPro" id="IPR000534">
    <property type="entry name" value="Semialdehyde_DH_NAD-bd"/>
</dbReference>
<evidence type="ECO:0000259" key="7">
    <source>
        <dbReference type="SMART" id="SM00859"/>
    </source>
</evidence>
<accession>A0ABR5MNV0</accession>
<dbReference type="Proteomes" id="UP000037854">
    <property type="component" value="Unassembled WGS sequence"/>
</dbReference>
<comment type="caution">
    <text evidence="8">The sequence shown here is derived from an EMBL/GenBank/DDBJ whole genome shotgun (WGS) entry which is preliminary data.</text>
</comment>
<keyword evidence="4 5" id="KW-0560">Oxidoreductase</keyword>
<evidence type="ECO:0000313" key="8">
    <source>
        <dbReference type="EMBL" id="KPH79246.1"/>
    </source>
</evidence>
<dbReference type="CDD" id="cd17895">
    <property type="entry name" value="AGPR_1_N"/>
    <property type="match status" value="1"/>
</dbReference>
<comment type="catalytic activity">
    <reaction evidence="5">
        <text>N-acetyl-L-glutamate 5-semialdehyde + phosphate + NADP(+) = N-acetyl-L-glutamyl 5-phosphate + NADPH + H(+)</text>
        <dbReference type="Rhea" id="RHEA:21588"/>
        <dbReference type="ChEBI" id="CHEBI:15378"/>
        <dbReference type="ChEBI" id="CHEBI:29123"/>
        <dbReference type="ChEBI" id="CHEBI:43474"/>
        <dbReference type="ChEBI" id="CHEBI:57783"/>
        <dbReference type="ChEBI" id="CHEBI:57936"/>
        <dbReference type="ChEBI" id="CHEBI:58349"/>
        <dbReference type="EC" id="1.2.1.38"/>
    </reaction>
</comment>
<dbReference type="CDD" id="cd23934">
    <property type="entry name" value="AGPR_1_C"/>
    <property type="match status" value="1"/>
</dbReference>
<reference evidence="8 9" key="1">
    <citation type="submission" date="2015-07" db="EMBL/GenBank/DDBJ databases">
        <title>High-quality draft genome sequence of Oceanobacillus caeni HM6, a bacillus isolated from a human feces.</title>
        <authorList>
            <person name="Kumar J."/>
            <person name="Verma M.K."/>
            <person name="Pandey R."/>
            <person name="Bhambi M."/>
            <person name="Chauhan N."/>
        </authorList>
    </citation>
    <scope>NUCLEOTIDE SEQUENCE [LARGE SCALE GENOMIC DNA]</scope>
    <source>
        <strain evidence="8 9">HM6</strain>
    </source>
</reference>
<feature type="domain" description="Semialdehyde dehydrogenase NAD-binding" evidence="7">
    <location>
        <begin position="9"/>
        <end position="148"/>
    </location>
</feature>
<evidence type="ECO:0000256" key="4">
    <source>
        <dbReference type="ARBA" id="ARBA00023002"/>
    </source>
</evidence>
<evidence type="ECO:0000256" key="2">
    <source>
        <dbReference type="ARBA" id="ARBA00022605"/>
    </source>
</evidence>
<keyword evidence="2 5" id="KW-0028">Amino-acid biosynthesis</keyword>
<evidence type="ECO:0000256" key="5">
    <source>
        <dbReference type="HAMAP-Rule" id="MF_00150"/>
    </source>
</evidence>
<keyword evidence="5" id="KW-0963">Cytoplasm</keyword>
<dbReference type="Gene3D" id="3.40.50.720">
    <property type="entry name" value="NAD(P)-binding Rossmann-like Domain"/>
    <property type="match status" value="1"/>
</dbReference>
<proteinExistence type="inferred from homology"/>
<dbReference type="Pfam" id="PF01118">
    <property type="entry name" value="Semialdhyde_dh"/>
    <property type="match status" value="1"/>
</dbReference>
<sequence>MKGSHSVKNVAIIGGTGYGAVELIRLLQSHRYMKIKQIISHSQYGDQITSVYPHLTEFYDDPMEELNINRLKDEIDVVFLATPAGVAKDLVPQFQESNVQCIDLSGDLRLHAREAYLTWYGKEAAPQEILDEAVYGLSEIYKEEIIKAKIISNPGCFPTSALLGLLPAVEHGILNNQSIVIDGKTGVSGAGRKQSQMTHYSETNENVTPYKIGKHQHIPEIDLYLSQVANEDIATTFTTHLIPMTRGLLCTMYGKLDKQVSTPEVIDLYQSYYETHPFVRIREEGVFPSTKEVYGSNFCDIGLHVDERTNQLIIGSAIDNLVKGAAGQAIQNANLMNGWDEKHGLYHIPIFP</sequence>
<keyword evidence="3 5" id="KW-0521">NADP</keyword>
<dbReference type="InterPro" id="IPR050085">
    <property type="entry name" value="AGPR"/>
</dbReference>
<evidence type="ECO:0000256" key="6">
    <source>
        <dbReference type="PROSITE-ProRule" id="PRU10010"/>
    </source>
</evidence>
<keyword evidence="1 5" id="KW-0055">Arginine biosynthesis</keyword>
<comment type="function">
    <text evidence="5">Catalyzes the NADPH-dependent reduction of N-acetyl-5-glutamyl phosphate to yield N-acetyl-L-glutamate 5-semialdehyde.</text>
</comment>
<evidence type="ECO:0000313" key="9">
    <source>
        <dbReference type="Proteomes" id="UP000037854"/>
    </source>
</evidence>
<evidence type="ECO:0000256" key="3">
    <source>
        <dbReference type="ARBA" id="ARBA00022857"/>
    </source>
</evidence>
<protein>
    <recommendedName>
        <fullName evidence="5">N-acetyl-gamma-glutamyl-phosphate reductase</fullName>
        <shortName evidence="5">AGPR</shortName>
        <ecNumber evidence="5">1.2.1.38</ecNumber>
    </recommendedName>
    <alternativeName>
        <fullName evidence="5">N-acetyl-glutamate semialdehyde dehydrogenase</fullName>
        <shortName evidence="5">NAGSA dehydrogenase</shortName>
    </alternativeName>
</protein>
<dbReference type="SUPFAM" id="SSF55347">
    <property type="entry name" value="Glyceraldehyde-3-phosphate dehydrogenase-like, C-terminal domain"/>
    <property type="match status" value="1"/>
</dbReference>
<dbReference type="EC" id="1.2.1.38" evidence="5"/>
<dbReference type="InterPro" id="IPR023013">
    <property type="entry name" value="AGPR_AS"/>
</dbReference>
<keyword evidence="9" id="KW-1185">Reference proteome</keyword>
<dbReference type="Pfam" id="PF22698">
    <property type="entry name" value="Semialdhyde_dhC_1"/>
    <property type="match status" value="1"/>
</dbReference>
<dbReference type="InterPro" id="IPR058924">
    <property type="entry name" value="AGPR_dimerisation_dom"/>
</dbReference>
<dbReference type="InterPro" id="IPR000706">
    <property type="entry name" value="AGPR_type-1"/>
</dbReference>
<evidence type="ECO:0000256" key="1">
    <source>
        <dbReference type="ARBA" id="ARBA00022571"/>
    </source>
</evidence>
<feature type="active site" evidence="5 6">
    <location>
        <position position="156"/>
    </location>
</feature>
<name>A0ABR5MNV0_9BACI</name>
<organism evidence="8 9">
    <name type="scientific">Oceanobacillus caeni</name>
    <dbReference type="NCBI Taxonomy" id="405946"/>
    <lineage>
        <taxon>Bacteria</taxon>
        <taxon>Bacillati</taxon>
        <taxon>Bacillota</taxon>
        <taxon>Bacilli</taxon>
        <taxon>Bacillales</taxon>
        <taxon>Bacillaceae</taxon>
        <taxon>Oceanobacillus</taxon>
    </lineage>
</organism>
<dbReference type="PANTHER" id="PTHR32338:SF10">
    <property type="entry name" value="N-ACETYL-GAMMA-GLUTAMYL-PHOSPHATE REDUCTASE, CHLOROPLASTIC-RELATED"/>
    <property type="match status" value="1"/>
</dbReference>
<dbReference type="RefSeq" id="WP_047185240.1">
    <property type="nucleotide sequence ID" value="NZ_JARTGE010000091.1"/>
</dbReference>
<dbReference type="NCBIfam" id="TIGR01850">
    <property type="entry name" value="argC"/>
    <property type="match status" value="1"/>
</dbReference>
<dbReference type="SMART" id="SM00859">
    <property type="entry name" value="Semialdhyde_dh"/>
    <property type="match status" value="1"/>
</dbReference>